<dbReference type="InterPro" id="IPR050153">
    <property type="entry name" value="Metal_Ion_Import_ABC"/>
</dbReference>
<dbReference type="InterPro" id="IPR017871">
    <property type="entry name" value="ABC_transporter-like_CS"/>
</dbReference>
<keyword evidence="7" id="KW-1185">Reference proteome</keyword>
<organism evidence="6 7">
    <name type="scientific">Natronogracilivirga saccharolytica</name>
    <dbReference type="NCBI Taxonomy" id="2812953"/>
    <lineage>
        <taxon>Bacteria</taxon>
        <taxon>Pseudomonadati</taxon>
        <taxon>Balneolota</taxon>
        <taxon>Balneolia</taxon>
        <taxon>Balneolales</taxon>
        <taxon>Cyclonatronaceae</taxon>
        <taxon>Natronogracilivirga</taxon>
    </lineage>
</organism>
<keyword evidence="2" id="KW-0813">Transport</keyword>
<evidence type="ECO:0000256" key="1">
    <source>
        <dbReference type="ARBA" id="ARBA00005417"/>
    </source>
</evidence>
<gene>
    <name evidence="6" type="ORF">NATSA_03690</name>
</gene>
<accession>A0A8J7RPZ3</accession>
<dbReference type="SUPFAM" id="SSF52540">
    <property type="entry name" value="P-loop containing nucleoside triphosphate hydrolases"/>
    <property type="match status" value="1"/>
</dbReference>
<keyword evidence="3" id="KW-0547">Nucleotide-binding</keyword>
<name>A0A8J7RPZ3_9BACT</name>
<dbReference type="GO" id="GO:0005524">
    <property type="term" value="F:ATP binding"/>
    <property type="evidence" value="ECO:0007669"/>
    <property type="project" value="UniProtKB-KW"/>
</dbReference>
<dbReference type="PROSITE" id="PS50893">
    <property type="entry name" value="ABC_TRANSPORTER_2"/>
    <property type="match status" value="1"/>
</dbReference>
<evidence type="ECO:0000259" key="5">
    <source>
        <dbReference type="PROSITE" id="PS50893"/>
    </source>
</evidence>
<dbReference type="PANTHER" id="PTHR42734">
    <property type="entry name" value="METAL TRANSPORT SYSTEM ATP-BINDING PROTEIN TM_0124-RELATED"/>
    <property type="match status" value="1"/>
</dbReference>
<dbReference type="FunFam" id="3.40.50.300:FF:000134">
    <property type="entry name" value="Iron-enterobactin ABC transporter ATP-binding protein"/>
    <property type="match status" value="1"/>
</dbReference>
<dbReference type="RefSeq" id="WP_210510504.1">
    <property type="nucleotide sequence ID" value="NZ_JAFIDN010000002.1"/>
</dbReference>
<dbReference type="PANTHER" id="PTHR42734:SF6">
    <property type="entry name" value="MOLYBDATE IMPORT ATP-BINDING PROTEIN MOLC"/>
    <property type="match status" value="1"/>
</dbReference>
<evidence type="ECO:0000313" key="7">
    <source>
        <dbReference type="Proteomes" id="UP000673975"/>
    </source>
</evidence>
<reference evidence="6" key="1">
    <citation type="submission" date="2021-02" db="EMBL/GenBank/DDBJ databases">
        <title>Natronogracilivirga saccharolytica gen. nov. sp. nov. a new anaerobic, haloalkiliphilic carbohydrate-fermenting bacterium from soda lake and proposing of Cyclonatronumiaceae fam. nov. in the phylum Balneolaeota.</title>
        <authorList>
            <person name="Zhilina T.N."/>
            <person name="Sorokin D.Y."/>
            <person name="Zavarzina D.G."/>
            <person name="Toshchakov S.V."/>
            <person name="Kublanov I.V."/>
        </authorList>
    </citation>
    <scope>NUCLEOTIDE SEQUENCE</scope>
    <source>
        <strain evidence="6">Z-1702</strain>
    </source>
</reference>
<dbReference type="Gene3D" id="3.40.50.300">
    <property type="entry name" value="P-loop containing nucleotide triphosphate hydrolases"/>
    <property type="match status" value="1"/>
</dbReference>
<comment type="caution">
    <text evidence="6">The sequence shown here is derived from an EMBL/GenBank/DDBJ whole genome shotgun (WGS) entry which is preliminary data.</text>
</comment>
<dbReference type="InterPro" id="IPR027417">
    <property type="entry name" value="P-loop_NTPase"/>
</dbReference>
<keyword evidence="4 6" id="KW-0067">ATP-binding</keyword>
<evidence type="ECO:0000256" key="4">
    <source>
        <dbReference type="ARBA" id="ARBA00022840"/>
    </source>
</evidence>
<evidence type="ECO:0000256" key="2">
    <source>
        <dbReference type="ARBA" id="ARBA00022448"/>
    </source>
</evidence>
<dbReference type="Pfam" id="PF00005">
    <property type="entry name" value="ABC_tran"/>
    <property type="match status" value="1"/>
</dbReference>
<dbReference type="PROSITE" id="PS00211">
    <property type="entry name" value="ABC_TRANSPORTER_1"/>
    <property type="match status" value="1"/>
</dbReference>
<dbReference type="GO" id="GO:0016887">
    <property type="term" value="F:ATP hydrolysis activity"/>
    <property type="evidence" value="ECO:0007669"/>
    <property type="project" value="InterPro"/>
</dbReference>
<protein>
    <submittedName>
        <fullName evidence="6">ABC transporter ATP-binding protein</fullName>
    </submittedName>
</protein>
<dbReference type="InterPro" id="IPR003593">
    <property type="entry name" value="AAA+_ATPase"/>
</dbReference>
<dbReference type="SMART" id="SM00382">
    <property type="entry name" value="AAA"/>
    <property type="match status" value="1"/>
</dbReference>
<feature type="domain" description="ABC transporter" evidence="5">
    <location>
        <begin position="3"/>
        <end position="237"/>
    </location>
</feature>
<comment type="similarity">
    <text evidence="1">Belongs to the ABC transporter superfamily.</text>
</comment>
<dbReference type="CDD" id="cd03214">
    <property type="entry name" value="ABC_Iron-Siderophores_B12_Hemin"/>
    <property type="match status" value="1"/>
</dbReference>
<evidence type="ECO:0000256" key="3">
    <source>
        <dbReference type="ARBA" id="ARBA00022741"/>
    </source>
</evidence>
<evidence type="ECO:0000313" key="6">
    <source>
        <dbReference type="EMBL" id="MBP3191759.1"/>
    </source>
</evidence>
<sequence>MRITLEHITFQYEKGIPVLQDIATNFEDGEFAALVGPNGSGKSTLIKCLNGIQVPQKGSVILGDRTLQDIRPRERAGMIAYVPQTEQKMVPARVFDAVLLGRKPHIHWKPGQHDLQVTSRILHDLNLEHIADRDITKLSGGQQQRVFIARALAQEPKILLLDEPTANLDLRYQMEVLELLESLARSGITIIMAIHDINTAAMYSSRILMMKEGRLFADGGPDIITENNIRKLYGVQVQVRRDDKYIWVLPRREIPASQHSNHTNN</sequence>
<dbReference type="AlphaFoldDB" id="A0A8J7RPZ3"/>
<dbReference type="EMBL" id="JAFIDN010000002">
    <property type="protein sequence ID" value="MBP3191759.1"/>
    <property type="molecule type" value="Genomic_DNA"/>
</dbReference>
<proteinExistence type="inferred from homology"/>
<dbReference type="InterPro" id="IPR003439">
    <property type="entry name" value="ABC_transporter-like_ATP-bd"/>
</dbReference>
<dbReference type="Proteomes" id="UP000673975">
    <property type="component" value="Unassembled WGS sequence"/>
</dbReference>